<dbReference type="EMBL" id="CYRY02045749">
    <property type="protein sequence ID" value="VCX41276.1"/>
    <property type="molecule type" value="Genomic_DNA"/>
</dbReference>
<reference evidence="1 2" key="1">
    <citation type="submission" date="2018-10" db="EMBL/GenBank/DDBJ databases">
        <authorList>
            <person name="Ekblom R."/>
            <person name="Jareborg N."/>
        </authorList>
    </citation>
    <scope>NUCLEOTIDE SEQUENCE [LARGE SCALE GENOMIC DNA]</scope>
    <source>
        <tissue evidence="1">Muscle</tissue>
    </source>
</reference>
<feature type="non-terminal residue" evidence="1">
    <location>
        <position position="1"/>
    </location>
</feature>
<evidence type="ECO:0000313" key="1">
    <source>
        <dbReference type="EMBL" id="VCX41276.1"/>
    </source>
</evidence>
<keyword evidence="2" id="KW-1185">Reference proteome</keyword>
<gene>
    <name evidence="1" type="ORF">BN2614_LOCUS1</name>
</gene>
<protein>
    <submittedName>
        <fullName evidence="1">Uncharacterized protein</fullName>
    </submittedName>
</protein>
<proteinExistence type="predicted"/>
<evidence type="ECO:0000313" key="2">
    <source>
        <dbReference type="Proteomes" id="UP000269945"/>
    </source>
</evidence>
<name>A0A9X9MBM2_GULGU</name>
<sequence>PPPTREPAWVRPKTRRGFATDQKLTVLIIINVDDPKLNRWSSWSLQLTLWNGMYMDK</sequence>
<comment type="caution">
    <text evidence="1">The sequence shown here is derived from an EMBL/GenBank/DDBJ whole genome shotgun (WGS) entry which is preliminary data.</text>
</comment>
<dbReference type="AlphaFoldDB" id="A0A9X9MBM2"/>
<organism evidence="1 2">
    <name type="scientific">Gulo gulo</name>
    <name type="common">Wolverine</name>
    <name type="synonym">Gluton</name>
    <dbReference type="NCBI Taxonomy" id="48420"/>
    <lineage>
        <taxon>Eukaryota</taxon>
        <taxon>Metazoa</taxon>
        <taxon>Chordata</taxon>
        <taxon>Craniata</taxon>
        <taxon>Vertebrata</taxon>
        <taxon>Euteleostomi</taxon>
        <taxon>Mammalia</taxon>
        <taxon>Eutheria</taxon>
        <taxon>Laurasiatheria</taxon>
        <taxon>Carnivora</taxon>
        <taxon>Caniformia</taxon>
        <taxon>Musteloidea</taxon>
        <taxon>Mustelidae</taxon>
        <taxon>Guloninae</taxon>
        <taxon>Gulo</taxon>
    </lineage>
</organism>
<dbReference type="Proteomes" id="UP000269945">
    <property type="component" value="Unassembled WGS sequence"/>
</dbReference>
<accession>A0A9X9MBM2</accession>